<dbReference type="InterPro" id="IPR038396">
    <property type="entry name" value="SpoIIAA-like_sf"/>
</dbReference>
<dbReference type="Gene3D" id="3.40.50.10600">
    <property type="entry name" value="SpoIIaa-like domains"/>
    <property type="match status" value="1"/>
</dbReference>
<dbReference type="PRINTS" id="PR01438">
    <property type="entry name" value="UNVRSLSTRESS"/>
</dbReference>
<dbReference type="InterPro" id="IPR006016">
    <property type="entry name" value="UspA"/>
</dbReference>
<comment type="similarity">
    <text evidence="1">Belongs to the universal stress protein A family.</text>
</comment>
<name>A0A3B0XJE8_9ZZZZ</name>
<protein>
    <recommendedName>
        <fullName evidence="2">UspA domain-containing protein</fullName>
    </recommendedName>
</protein>
<dbReference type="SUPFAM" id="SSF52091">
    <property type="entry name" value="SpoIIaa-like"/>
    <property type="match status" value="1"/>
</dbReference>
<organism evidence="3">
    <name type="scientific">hydrothermal vent metagenome</name>
    <dbReference type="NCBI Taxonomy" id="652676"/>
    <lineage>
        <taxon>unclassified sequences</taxon>
        <taxon>metagenomes</taxon>
        <taxon>ecological metagenomes</taxon>
    </lineage>
</organism>
<dbReference type="PANTHER" id="PTHR46268:SF6">
    <property type="entry name" value="UNIVERSAL STRESS PROTEIN UP12"/>
    <property type="match status" value="1"/>
</dbReference>
<dbReference type="Pfam" id="PF00582">
    <property type="entry name" value="Usp"/>
    <property type="match status" value="1"/>
</dbReference>
<dbReference type="InterPro" id="IPR014729">
    <property type="entry name" value="Rossmann-like_a/b/a_fold"/>
</dbReference>
<evidence type="ECO:0000259" key="2">
    <source>
        <dbReference type="Pfam" id="PF00582"/>
    </source>
</evidence>
<reference evidence="3" key="1">
    <citation type="submission" date="2018-06" db="EMBL/GenBank/DDBJ databases">
        <authorList>
            <person name="Zhirakovskaya E."/>
        </authorList>
    </citation>
    <scope>NUCLEOTIDE SEQUENCE</scope>
</reference>
<dbReference type="Pfam" id="PF11964">
    <property type="entry name" value="SpoIIAA-like"/>
    <property type="match status" value="1"/>
</dbReference>
<dbReference type="SUPFAM" id="SSF52402">
    <property type="entry name" value="Adenine nucleotide alpha hydrolases-like"/>
    <property type="match status" value="1"/>
</dbReference>
<dbReference type="InterPro" id="IPR021866">
    <property type="entry name" value="SpoIIAA-like"/>
</dbReference>
<dbReference type="InterPro" id="IPR006015">
    <property type="entry name" value="Universal_stress_UspA"/>
</dbReference>
<evidence type="ECO:0000313" key="3">
    <source>
        <dbReference type="EMBL" id="VAW61869.1"/>
    </source>
</evidence>
<dbReference type="CDD" id="cd00293">
    <property type="entry name" value="USP-like"/>
    <property type="match status" value="1"/>
</dbReference>
<proteinExistence type="inferred from homology"/>
<dbReference type="AlphaFoldDB" id="A0A3B0XJE8"/>
<gene>
    <name evidence="3" type="ORF">MNBD_GAMMA09-3655</name>
</gene>
<dbReference type="PANTHER" id="PTHR46268">
    <property type="entry name" value="STRESS RESPONSE PROTEIN NHAX"/>
    <property type="match status" value="1"/>
</dbReference>
<dbReference type="InterPro" id="IPR036513">
    <property type="entry name" value="STAS_dom_sf"/>
</dbReference>
<dbReference type="Gene3D" id="3.40.50.620">
    <property type="entry name" value="HUPs"/>
    <property type="match status" value="1"/>
</dbReference>
<feature type="domain" description="UspA" evidence="2">
    <location>
        <begin position="132"/>
        <end position="272"/>
    </location>
</feature>
<accession>A0A3B0XJE8</accession>
<sequence length="273" mass="31293">MFEILPVNDKAILAFKASGKLTDADYKQFLPQLEGMIRDTSSLSLYVELEDFKGWEPRAAWDDLKFGLHYDRHLKRIAIMGDKPLEHAIIDFVNFFSHSELRFFSREETDEAWDWLREKPEPREKLAPAKSYKNILLPIDFSVHSEVAANRAQQLAEQYGANLHVLNVIYPVSYYTDDYDPVVAVIPVPEDTLVDQAINNMDKFIQRTHLQKNVEHEIQLGNPKTSIVSWANEKHIDLIVMGSHGLHGIERLLGSVSNSVLHKANCDVLIVKE</sequence>
<evidence type="ECO:0000256" key="1">
    <source>
        <dbReference type="ARBA" id="ARBA00008791"/>
    </source>
</evidence>
<dbReference type="EMBL" id="UOFI01000015">
    <property type="protein sequence ID" value="VAW61869.1"/>
    <property type="molecule type" value="Genomic_DNA"/>
</dbReference>